<feature type="compositionally biased region" description="Low complexity" evidence="1">
    <location>
        <begin position="302"/>
        <end position="315"/>
    </location>
</feature>
<evidence type="ECO:0000313" key="4">
    <source>
        <dbReference type="Proteomes" id="UP000644192"/>
    </source>
</evidence>
<protein>
    <recommendedName>
        <fullName evidence="5">Attachment protein</fullName>
    </recommendedName>
</protein>
<feature type="signal peptide" evidence="2">
    <location>
        <begin position="1"/>
        <end position="19"/>
    </location>
</feature>
<dbReference type="RefSeq" id="WP_161417270.1">
    <property type="nucleotide sequence ID" value="NZ_JBIDIV010000057.1"/>
</dbReference>
<organism evidence="3 4">
    <name type="scientific">Pseudomonas aeruginosa</name>
    <dbReference type="NCBI Taxonomy" id="287"/>
    <lineage>
        <taxon>Bacteria</taxon>
        <taxon>Pseudomonadati</taxon>
        <taxon>Pseudomonadota</taxon>
        <taxon>Gammaproteobacteria</taxon>
        <taxon>Pseudomonadales</taxon>
        <taxon>Pseudomonadaceae</taxon>
        <taxon>Pseudomonas</taxon>
    </lineage>
</organism>
<dbReference type="EMBL" id="WXZT01000032">
    <property type="protein sequence ID" value="MZZ16715.1"/>
    <property type="molecule type" value="Genomic_DNA"/>
</dbReference>
<dbReference type="NCBIfam" id="NF041109">
    <property type="entry name" value="VF_TspB_C_term"/>
    <property type="match status" value="1"/>
</dbReference>
<dbReference type="AlphaFoldDB" id="A0A6B1YFP3"/>
<feature type="chain" id="PRO_5025581835" description="Attachment protein" evidence="2">
    <location>
        <begin position="20"/>
        <end position="480"/>
    </location>
</feature>
<proteinExistence type="predicted"/>
<feature type="compositionally biased region" description="Acidic residues" evidence="1">
    <location>
        <begin position="340"/>
        <end position="349"/>
    </location>
</feature>
<sequence>MRYVLFLLAFSFWPQIANAEVFWWQVNGIESLRDKSFDSPGEGCSAVLAYFQSQGGQYSYSFKFLRRNSDIEFSCSLNRFDNGEPFGEVGASIGRYGDSCPQDTNYVSETGECKGEDDSCKETFGKEIYTDFQVGTVKDGHFTDPKSPPASLCESSCLYTSPATTGSGNGYRMGQNFEVFVRYSYLGNGSSCEQGETPNPPSDRSPSGSTDENCKPVEDAEGRKKLSCLKTDSYQNPGNLNCGMANGQLVCVPGKPSPHKNDTTTKTDITETTNPDGSKDTTTTTETTVTTCSGMNSCNTTTTTSTTNNKTNSDGTDGGSSTECKGPGCKPSGEGAGGDSEGEEKEEEKESSVSGDESCDAVIACEGDAIQCAMLKQEKKQTCAWDYEKAKGTIESEIAKPEYQLTETTINTGELFNAGISASRWLPSACPAPKVIPLSSGPSQTFSWEPECQMASSLAPIIVGLASLFFAVYVGRSIGG</sequence>
<comment type="caution">
    <text evidence="3">The sequence shown here is derived from an EMBL/GenBank/DDBJ whole genome shotgun (WGS) entry which is preliminary data.</text>
</comment>
<feature type="region of interest" description="Disordered" evidence="1">
    <location>
        <begin position="253"/>
        <end position="286"/>
    </location>
</feature>
<evidence type="ECO:0000313" key="3">
    <source>
        <dbReference type="EMBL" id="MZZ16715.1"/>
    </source>
</evidence>
<reference evidence="3" key="1">
    <citation type="submission" date="2020-01" db="EMBL/GenBank/DDBJ databases">
        <title>Bacteria Cultured from War Wounds Associated with the Conflict in Eastern Ukraine.</title>
        <authorList>
            <person name="Snesrud E."/>
            <person name="Galac M.R."/>
            <person name="Mc Gann P."/>
            <person name="Valentine K."/>
            <person name="Viacheslav K."/>
        </authorList>
    </citation>
    <scope>NUCLEOTIDE SEQUENCE</scope>
    <source>
        <strain evidence="3">VNMU148</strain>
    </source>
</reference>
<evidence type="ECO:0008006" key="5">
    <source>
        <dbReference type="Google" id="ProtNLM"/>
    </source>
</evidence>
<feature type="compositionally biased region" description="Basic and acidic residues" evidence="1">
    <location>
        <begin position="259"/>
        <end position="269"/>
    </location>
</feature>
<evidence type="ECO:0000256" key="1">
    <source>
        <dbReference type="SAM" id="MobiDB-lite"/>
    </source>
</evidence>
<dbReference type="Proteomes" id="UP000644192">
    <property type="component" value="Unassembled WGS sequence"/>
</dbReference>
<evidence type="ECO:0000256" key="2">
    <source>
        <dbReference type="SAM" id="SignalP"/>
    </source>
</evidence>
<feature type="region of interest" description="Disordered" evidence="1">
    <location>
        <begin position="302"/>
        <end position="357"/>
    </location>
</feature>
<feature type="region of interest" description="Disordered" evidence="1">
    <location>
        <begin position="191"/>
        <end position="218"/>
    </location>
</feature>
<name>A0A6B1YFP3_PSEAI</name>
<gene>
    <name evidence="3" type="ORF">GUL26_31090</name>
</gene>
<accession>A0A6B1YFP3</accession>
<keyword evidence="2" id="KW-0732">Signal</keyword>